<dbReference type="SUPFAM" id="SSF53335">
    <property type="entry name" value="S-adenosyl-L-methionine-dependent methyltransferases"/>
    <property type="match status" value="1"/>
</dbReference>
<keyword evidence="1 6" id="KW-0489">Methyltransferase</keyword>
<dbReference type="PANTHER" id="PTHR10629">
    <property type="entry name" value="CYTOSINE-SPECIFIC METHYLTRANSFERASE"/>
    <property type="match status" value="1"/>
</dbReference>
<reference evidence="9 10" key="1">
    <citation type="submission" date="2012-02" db="EMBL/GenBank/DDBJ databases">
        <title>Improved High-Quality Draft genome of Prevotella bivia DSM 20514.</title>
        <authorList>
            <consortium name="US DOE Joint Genome Institute (JGI-PGF)"/>
            <person name="Lucas S."/>
            <person name="Copeland A."/>
            <person name="Lapidus A."/>
            <person name="Bruce D."/>
            <person name="Goodwin L."/>
            <person name="Pitluck S."/>
            <person name="Peters L."/>
            <person name="Mikhailova N."/>
            <person name="Munk A.C.C."/>
            <person name="Kyrpides N."/>
            <person name="Mavromatis K."/>
            <person name="Detter J.C."/>
            <person name="Han C."/>
            <person name="Land M."/>
            <person name="Hauser L."/>
            <person name="Markowitz V."/>
            <person name="Cheng J.-F."/>
            <person name="Hugenholtz P."/>
            <person name="Woyke T."/>
            <person name="Wu D."/>
            <person name="Gronow S."/>
            <person name="Wellnitz S."/>
            <person name="Brambilla E."/>
            <person name="Klenk H.-P."/>
            <person name="Eisen J.A."/>
        </authorList>
    </citation>
    <scope>NUCLEOTIDE SEQUENCE [LARGE SCALE GENOMIC DNA]</scope>
    <source>
        <strain evidence="9 10">DSM 20514</strain>
    </source>
</reference>
<gene>
    <name evidence="9" type="ORF">PrebiDRAFT_1538</name>
</gene>
<keyword evidence="10" id="KW-1185">Reference proteome</keyword>
<keyword evidence="3 6" id="KW-0949">S-adenosyl-L-methionine</keyword>
<proteinExistence type="inferred from homology"/>
<evidence type="ECO:0000256" key="3">
    <source>
        <dbReference type="ARBA" id="ARBA00022691"/>
    </source>
</evidence>
<dbReference type="AlphaFoldDB" id="I4ZAJ6"/>
<dbReference type="GO" id="GO:0044027">
    <property type="term" value="P:negative regulation of gene expression via chromosomal CpG island methylation"/>
    <property type="evidence" value="ECO:0007669"/>
    <property type="project" value="TreeGrafter"/>
</dbReference>
<dbReference type="InterPro" id="IPR029063">
    <property type="entry name" value="SAM-dependent_MTases_sf"/>
</dbReference>
<accession>I4ZAJ6</accession>
<evidence type="ECO:0000313" key="10">
    <source>
        <dbReference type="Proteomes" id="UP000002786"/>
    </source>
</evidence>
<evidence type="ECO:0000256" key="6">
    <source>
        <dbReference type="PROSITE-ProRule" id="PRU01016"/>
    </source>
</evidence>
<dbReference type="HOGENOM" id="CLU_006958_2_2_10"/>
<dbReference type="RefSeq" id="WP_004338032.1">
    <property type="nucleotide sequence ID" value="NZ_JH660660.1"/>
</dbReference>
<dbReference type="InterPro" id="IPR031303">
    <property type="entry name" value="C5_meth_CS"/>
</dbReference>
<dbReference type="GO" id="GO:0003677">
    <property type="term" value="F:DNA binding"/>
    <property type="evidence" value="ECO:0007669"/>
    <property type="project" value="TreeGrafter"/>
</dbReference>
<evidence type="ECO:0000256" key="1">
    <source>
        <dbReference type="ARBA" id="ARBA00022603"/>
    </source>
</evidence>
<dbReference type="Proteomes" id="UP000002786">
    <property type="component" value="Unassembled WGS sequence"/>
</dbReference>
<dbReference type="EC" id="2.1.1.37" evidence="8"/>
<keyword evidence="4" id="KW-0680">Restriction system</keyword>
<dbReference type="EMBL" id="JH660660">
    <property type="protein sequence ID" value="EIM33238.1"/>
    <property type="molecule type" value="Genomic_DNA"/>
</dbReference>
<dbReference type="PROSITE" id="PS00094">
    <property type="entry name" value="C5_MTASE_1"/>
    <property type="match status" value="1"/>
</dbReference>
<dbReference type="Gene3D" id="3.90.120.10">
    <property type="entry name" value="DNA Methylase, subunit A, domain 2"/>
    <property type="match status" value="1"/>
</dbReference>
<organism evidence="9 10">
    <name type="scientific">Prevotella bivia DSM 20514</name>
    <dbReference type="NCBI Taxonomy" id="868129"/>
    <lineage>
        <taxon>Bacteria</taxon>
        <taxon>Pseudomonadati</taxon>
        <taxon>Bacteroidota</taxon>
        <taxon>Bacteroidia</taxon>
        <taxon>Bacteroidales</taxon>
        <taxon>Prevotellaceae</taxon>
        <taxon>Prevotella</taxon>
    </lineage>
</organism>
<dbReference type="Pfam" id="PF00145">
    <property type="entry name" value="DNA_methylase"/>
    <property type="match status" value="1"/>
</dbReference>
<dbReference type="InterPro" id="IPR050390">
    <property type="entry name" value="C5-Methyltransferase"/>
</dbReference>
<evidence type="ECO:0000256" key="4">
    <source>
        <dbReference type="ARBA" id="ARBA00022747"/>
    </source>
</evidence>
<name>I4ZAJ6_9BACT</name>
<dbReference type="PROSITE" id="PS00095">
    <property type="entry name" value="C5_MTASE_2"/>
    <property type="match status" value="1"/>
</dbReference>
<dbReference type="GO" id="GO:0009307">
    <property type="term" value="P:DNA restriction-modification system"/>
    <property type="evidence" value="ECO:0007669"/>
    <property type="project" value="UniProtKB-KW"/>
</dbReference>
<sequence length="356" mass="40402">MIKKSIKVVDLFCGIGGLSNGFFQEGFDVVAGYDNDKSCKFAYEVNNHAKFHLADITKVTGKEINQQFGDSLKILVGCAPCQPFSSYSFKVKTKDKDKVNLLYSFSRLIHTVKPTIVSMENVPQLMDTDKYSVFSDFCTELKKMKYHISVQVVFCPDYGIPQRRRRLVLLASKLGAINLIAGTHTSDNYVTVRDTIGNLRAIKDGEIDSHDPLHRARKLSDLNLKRVSLTKEGGSWHDWPEEMILECFKRQSGKSYGSVYGRMKWNEPAPTMTTQCTGLGNGRFGHPEQNRAISLREAALFQTFPIDYKFYDINEICHPSVICRQIGNAVPPILGRVIAKSIKEHLKQHKIWQKER</sequence>
<evidence type="ECO:0000256" key="2">
    <source>
        <dbReference type="ARBA" id="ARBA00022679"/>
    </source>
</evidence>
<dbReference type="PROSITE" id="PS51679">
    <property type="entry name" value="SAM_MT_C5"/>
    <property type="match status" value="1"/>
</dbReference>
<dbReference type="GO" id="GO:0003886">
    <property type="term" value="F:DNA (cytosine-5-)-methyltransferase activity"/>
    <property type="evidence" value="ECO:0007669"/>
    <property type="project" value="UniProtKB-EC"/>
</dbReference>
<comment type="catalytic activity">
    <reaction evidence="5 8">
        <text>a 2'-deoxycytidine in DNA + S-adenosyl-L-methionine = a 5-methyl-2'-deoxycytidine in DNA + S-adenosyl-L-homocysteine + H(+)</text>
        <dbReference type="Rhea" id="RHEA:13681"/>
        <dbReference type="Rhea" id="RHEA-COMP:11369"/>
        <dbReference type="Rhea" id="RHEA-COMP:11370"/>
        <dbReference type="ChEBI" id="CHEBI:15378"/>
        <dbReference type="ChEBI" id="CHEBI:57856"/>
        <dbReference type="ChEBI" id="CHEBI:59789"/>
        <dbReference type="ChEBI" id="CHEBI:85452"/>
        <dbReference type="ChEBI" id="CHEBI:85454"/>
        <dbReference type="EC" id="2.1.1.37"/>
    </reaction>
</comment>
<evidence type="ECO:0000256" key="7">
    <source>
        <dbReference type="RuleBase" id="RU000416"/>
    </source>
</evidence>
<feature type="active site" evidence="6">
    <location>
        <position position="81"/>
    </location>
</feature>
<dbReference type="GeneID" id="78531490"/>
<dbReference type="Gene3D" id="3.40.50.150">
    <property type="entry name" value="Vaccinia Virus protein VP39"/>
    <property type="match status" value="1"/>
</dbReference>
<evidence type="ECO:0000256" key="8">
    <source>
        <dbReference type="RuleBase" id="RU000417"/>
    </source>
</evidence>
<protein>
    <recommendedName>
        <fullName evidence="8">Cytosine-specific methyltransferase</fullName>
        <ecNumber evidence="8">2.1.1.37</ecNumber>
    </recommendedName>
</protein>
<dbReference type="PRINTS" id="PR00105">
    <property type="entry name" value="C5METTRFRASE"/>
</dbReference>
<dbReference type="NCBIfam" id="TIGR00675">
    <property type="entry name" value="dcm"/>
    <property type="match status" value="1"/>
</dbReference>
<evidence type="ECO:0000313" key="9">
    <source>
        <dbReference type="EMBL" id="EIM33238.1"/>
    </source>
</evidence>
<dbReference type="InterPro" id="IPR001525">
    <property type="entry name" value="C5_MeTfrase"/>
</dbReference>
<dbReference type="PANTHER" id="PTHR10629:SF52">
    <property type="entry name" value="DNA (CYTOSINE-5)-METHYLTRANSFERASE 1"/>
    <property type="match status" value="1"/>
</dbReference>
<dbReference type="InterPro" id="IPR018117">
    <property type="entry name" value="C5_DNA_meth_AS"/>
</dbReference>
<dbReference type="GO" id="GO:0032259">
    <property type="term" value="P:methylation"/>
    <property type="evidence" value="ECO:0007669"/>
    <property type="project" value="UniProtKB-KW"/>
</dbReference>
<keyword evidence="2 6" id="KW-0808">Transferase</keyword>
<evidence type="ECO:0000256" key="5">
    <source>
        <dbReference type="ARBA" id="ARBA00047422"/>
    </source>
</evidence>
<comment type="similarity">
    <text evidence="6 7">Belongs to the class I-like SAM-binding methyltransferase superfamily. C5-methyltransferase family.</text>
</comment>